<organism evidence="2">
    <name type="scientific">Lygus hesperus</name>
    <name type="common">Western plant bug</name>
    <dbReference type="NCBI Taxonomy" id="30085"/>
    <lineage>
        <taxon>Eukaryota</taxon>
        <taxon>Metazoa</taxon>
        <taxon>Ecdysozoa</taxon>
        <taxon>Arthropoda</taxon>
        <taxon>Hexapoda</taxon>
        <taxon>Insecta</taxon>
        <taxon>Pterygota</taxon>
        <taxon>Neoptera</taxon>
        <taxon>Paraneoptera</taxon>
        <taxon>Hemiptera</taxon>
        <taxon>Heteroptera</taxon>
        <taxon>Panheteroptera</taxon>
        <taxon>Cimicomorpha</taxon>
        <taxon>Miridae</taxon>
        <taxon>Mirini</taxon>
        <taxon>Lygus</taxon>
    </lineage>
</organism>
<name>A0A0A9YEF2_LYGHE</name>
<dbReference type="InterPro" id="IPR036457">
    <property type="entry name" value="PPM-type-like_dom_sf"/>
</dbReference>
<dbReference type="EMBL" id="GBHO01015714">
    <property type="protein sequence ID" value="JAG27890.1"/>
    <property type="molecule type" value="Transcribed_RNA"/>
</dbReference>
<dbReference type="SUPFAM" id="SSF81606">
    <property type="entry name" value="PP2C-like"/>
    <property type="match status" value="1"/>
</dbReference>
<feature type="domain" description="PPM-type phosphatase" evidence="1">
    <location>
        <begin position="1"/>
        <end position="92"/>
    </location>
</feature>
<dbReference type="InterPro" id="IPR015655">
    <property type="entry name" value="PP2C"/>
</dbReference>
<evidence type="ECO:0000259" key="1">
    <source>
        <dbReference type="PROSITE" id="PS51746"/>
    </source>
</evidence>
<reference evidence="2" key="1">
    <citation type="journal article" date="2014" name="PLoS ONE">
        <title>Transcriptome-Based Identification of ABC Transporters in the Western Tarnished Plant Bug Lygus hesperus.</title>
        <authorList>
            <person name="Hull J.J."/>
            <person name="Chaney K."/>
            <person name="Geib S.M."/>
            <person name="Fabrick J.A."/>
            <person name="Brent C.S."/>
            <person name="Walsh D."/>
            <person name="Lavine L.C."/>
        </authorList>
    </citation>
    <scope>NUCLEOTIDE SEQUENCE</scope>
</reference>
<dbReference type="PROSITE" id="PS51746">
    <property type="entry name" value="PPM_2"/>
    <property type="match status" value="1"/>
</dbReference>
<gene>
    <name evidence="3" type="primary">Os05g0358500</name>
    <name evidence="2" type="ORF">CM83_15208</name>
    <name evidence="3" type="ORF">g.98919</name>
</gene>
<dbReference type="Gene3D" id="3.60.40.10">
    <property type="entry name" value="PPM-type phosphatase domain"/>
    <property type="match status" value="1"/>
</dbReference>
<sequence>MSRSIGDEISQKVGVISIPEITEHTIDSNDIFAIWASDGVWEFLSNEDAVYVVLQNLHSIVDATHKLVNISNNLWRQNEEVVDDITCVIVQFHNYDSTTLSCSVDITQDGTIVPQPLVDIQHVHVIPGEPIIRVSR</sequence>
<dbReference type="GO" id="GO:0004722">
    <property type="term" value="F:protein serine/threonine phosphatase activity"/>
    <property type="evidence" value="ECO:0007669"/>
    <property type="project" value="InterPro"/>
</dbReference>
<accession>A0A0A9YEF2</accession>
<dbReference type="AlphaFoldDB" id="A0A0A9YEF2"/>
<dbReference type="InterPro" id="IPR001932">
    <property type="entry name" value="PPM-type_phosphatase-like_dom"/>
</dbReference>
<dbReference type="EMBL" id="GDHC01015023">
    <property type="protein sequence ID" value="JAQ03606.1"/>
    <property type="molecule type" value="Transcribed_RNA"/>
</dbReference>
<protein>
    <recommendedName>
        <fullName evidence="1">PPM-type phosphatase domain-containing protein</fullName>
    </recommendedName>
</protein>
<evidence type="ECO:0000313" key="2">
    <source>
        <dbReference type="EMBL" id="JAG27890.1"/>
    </source>
</evidence>
<dbReference type="Pfam" id="PF00481">
    <property type="entry name" value="PP2C"/>
    <property type="match status" value="1"/>
</dbReference>
<reference evidence="3" key="3">
    <citation type="journal article" date="2016" name="Gigascience">
        <title>De novo construction of an expanded transcriptome assembly for the western tarnished plant bug, Lygus hesperus.</title>
        <authorList>
            <person name="Tassone E.E."/>
            <person name="Geib S.M."/>
            <person name="Hall B."/>
            <person name="Fabrick J.A."/>
            <person name="Brent C.S."/>
            <person name="Hull J.J."/>
        </authorList>
    </citation>
    <scope>NUCLEOTIDE SEQUENCE</scope>
</reference>
<dbReference type="PANTHER" id="PTHR47992">
    <property type="entry name" value="PROTEIN PHOSPHATASE"/>
    <property type="match status" value="1"/>
</dbReference>
<evidence type="ECO:0000313" key="3">
    <source>
        <dbReference type="EMBL" id="JAQ03606.1"/>
    </source>
</evidence>
<reference evidence="2" key="2">
    <citation type="submission" date="2014-07" db="EMBL/GenBank/DDBJ databases">
        <authorList>
            <person name="Hull J."/>
        </authorList>
    </citation>
    <scope>NUCLEOTIDE SEQUENCE</scope>
</reference>
<proteinExistence type="predicted"/>